<keyword evidence="3 5" id="KW-0863">Zinc-finger</keyword>
<gene>
    <name evidence="8" type="primary">LOC113396843</name>
</gene>
<sequence length="254" mass="29380">MEDKTSDAPIFIEVAENLNSNDVEYTTVASKRIQCPECNRYTAENEEQLIRHIRKIHRGENPFQCAMCDYSTCNKVLFEEHVRIHQGIKPYKCSFCPHTNVSKKNLKKHELIHRPDNPLKCPNCPYIAKHRRGLACHKRKCHVTDKNVTKCVTCDKTFDDKEALGVHKKAQKKCGECNHKTCTKNLLTVHKIMEHGKPDRRYKKAKSDTFKCALCDWSSNSKPRILLHLIHHPNQSVNEKVIDISILRTHGIMS</sequence>
<evidence type="ECO:0000256" key="5">
    <source>
        <dbReference type="PROSITE-ProRule" id="PRU00042"/>
    </source>
</evidence>
<dbReference type="InterPro" id="IPR013087">
    <property type="entry name" value="Znf_C2H2_type"/>
</dbReference>
<protein>
    <submittedName>
        <fullName evidence="8">Gastrula zinc finger protein XlCGF49.1-like</fullName>
    </submittedName>
</protein>
<keyword evidence="4" id="KW-0862">Zinc</keyword>
<accession>A0ABM4AXY9</accession>
<dbReference type="SMART" id="SM00355">
    <property type="entry name" value="ZnF_C2H2"/>
    <property type="match status" value="7"/>
</dbReference>
<evidence type="ECO:0000256" key="2">
    <source>
        <dbReference type="ARBA" id="ARBA00022737"/>
    </source>
</evidence>
<keyword evidence="2" id="KW-0677">Repeat</keyword>
<dbReference type="PROSITE" id="PS50157">
    <property type="entry name" value="ZINC_FINGER_C2H2_2"/>
    <property type="match status" value="2"/>
</dbReference>
<proteinExistence type="predicted"/>
<dbReference type="RefSeq" id="XP_064076176.1">
    <property type="nucleotide sequence ID" value="XM_064220106.1"/>
</dbReference>
<dbReference type="PANTHER" id="PTHR24379:SF121">
    <property type="entry name" value="C2H2-TYPE DOMAIN-CONTAINING PROTEIN"/>
    <property type="match status" value="1"/>
</dbReference>
<name>A0ABM4AXY9_VANTA</name>
<evidence type="ECO:0000259" key="6">
    <source>
        <dbReference type="PROSITE" id="PS50157"/>
    </source>
</evidence>
<dbReference type="InterPro" id="IPR036236">
    <property type="entry name" value="Znf_C2H2_sf"/>
</dbReference>
<dbReference type="PANTHER" id="PTHR24379">
    <property type="entry name" value="KRAB AND ZINC FINGER DOMAIN-CONTAINING"/>
    <property type="match status" value="1"/>
</dbReference>
<feature type="domain" description="C2H2-type" evidence="6">
    <location>
        <begin position="91"/>
        <end position="118"/>
    </location>
</feature>
<dbReference type="Gene3D" id="3.30.160.60">
    <property type="entry name" value="Classic Zinc Finger"/>
    <property type="match status" value="4"/>
</dbReference>
<feature type="domain" description="C2H2-type" evidence="6">
    <location>
        <begin position="63"/>
        <end position="90"/>
    </location>
</feature>
<evidence type="ECO:0000256" key="4">
    <source>
        <dbReference type="ARBA" id="ARBA00022833"/>
    </source>
</evidence>
<dbReference type="SUPFAM" id="SSF57667">
    <property type="entry name" value="beta-beta-alpha zinc fingers"/>
    <property type="match status" value="2"/>
</dbReference>
<evidence type="ECO:0000256" key="1">
    <source>
        <dbReference type="ARBA" id="ARBA00022723"/>
    </source>
</evidence>
<reference evidence="8" key="1">
    <citation type="submission" date="2025-08" db="UniProtKB">
        <authorList>
            <consortium name="RefSeq"/>
        </authorList>
    </citation>
    <scope>IDENTIFICATION</scope>
    <source>
        <tissue evidence="8">Whole body</tissue>
    </source>
</reference>
<evidence type="ECO:0000256" key="3">
    <source>
        <dbReference type="ARBA" id="ARBA00022771"/>
    </source>
</evidence>
<dbReference type="GeneID" id="113396843"/>
<dbReference type="Proteomes" id="UP001652626">
    <property type="component" value="Chromosome 31"/>
</dbReference>
<keyword evidence="7" id="KW-1185">Reference proteome</keyword>
<evidence type="ECO:0000313" key="8">
    <source>
        <dbReference type="RefSeq" id="XP_064076176.1"/>
    </source>
</evidence>
<organism evidence="7 8">
    <name type="scientific">Vanessa tameamea</name>
    <name type="common">Kamehameha butterfly</name>
    <dbReference type="NCBI Taxonomy" id="334116"/>
    <lineage>
        <taxon>Eukaryota</taxon>
        <taxon>Metazoa</taxon>
        <taxon>Ecdysozoa</taxon>
        <taxon>Arthropoda</taxon>
        <taxon>Hexapoda</taxon>
        <taxon>Insecta</taxon>
        <taxon>Pterygota</taxon>
        <taxon>Neoptera</taxon>
        <taxon>Endopterygota</taxon>
        <taxon>Lepidoptera</taxon>
        <taxon>Glossata</taxon>
        <taxon>Ditrysia</taxon>
        <taxon>Papilionoidea</taxon>
        <taxon>Nymphalidae</taxon>
        <taxon>Nymphalinae</taxon>
        <taxon>Vanessa</taxon>
    </lineage>
</organism>
<evidence type="ECO:0000313" key="7">
    <source>
        <dbReference type="Proteomes" id="UP001652626"/>
    </source>
</evidence>
<keyword evidence="1" id="KW-0479">Metal-binding</keyword>